<reference evidence="2 3" key="1">
    <citation type="submission" date="2019-12" db="EMBL/GenBank/DDBJ databases">
        <title>Nocardia sp. nov. ET3-3 isolated from soil.</title>
        <authorList>
            <person name="Kanchanasin P."/>
            <person name="Tanasupawat S."/>
            <person name="Yuki M."/>
            <person name="Kudo T."/>
        </authorList>
    </citation>
    <scope>NUCLEOTIDE SEQUENCE [LARGE SCALE GENOMIC DNA]</scope>
    <source>
        <strain evidence="2 3">ET3-3</strain>
    </source>
</reference>
<comment type="caution">
    <text evidence="2">The sequence shown here is derived from an EMBL/GenBank/DDBJ whole genome shotgun (WGS) entry which is preliminary data.</text>
</comment>
<gene>
    <name evidence="2" type="ORF">GPX89_30080</name>
</gene>
<dbReference type="Proteomes" id="UP000466794">
    <property type="component" value="Unassembled WGS sequence"/>
</dbReference>
<keyword evidence="1" id="KW-0732">Signal</keyword>
<name>A0A7K1V4L6_9NOCA</name>
<organism evidence="2 3">
    <name type="scientific">Nocardia terrae</name>
    <dbReference type="NCBI Taxonomy" id="2675851"/>
    <lineage>
        <taxon>Bacteria</taxon>
        <taxon>Bacillati</taxon>
        <taxon>Actinomycetota</taxon>
        <taxon>Actinomycetes</taxon>
        <taxon>Mycobacteriales</taxon>
        <taxon>Nocardiaceae</taxon>
        <taxon>Nocardia</taxon>
    </lineage>
</organism>
<dbReference type="EMBL" id="WRPP01000006">
    <property type="protein sequence ID" value="MVU81477.1"/>
    <property type="molecule type" value="Genomic_DNA"/>
</dbReference>
<feature type="chain" id="PRO_5029680170" description="Glycine zipper 2TM domain-containing protein" evidence="1">
    <location>
        <begin position="29"/>
        <end position="106"/>
    </location>
</feature>
<sequence length="106" mass="10315">MITKRLVAASICAVAATGTVFTAGVAYADPLDLDPAPAATAPVDDPDVVMHQCNAIIGALVGGLIGGTLSAFPGAAIGAGIGALVGWSQLTPPGPPLACWNQVPPA</sequence>
<accession>A0A7K1V4L6</accession>
<evidence type="ECO:0008006" key="4">
    <source>
        <dbReference type="Google" id="ProtNLM"/>
    </source>
</evidence>
<proteinExistence type="predicted"/>
<feature type="signal peptide" evidence="1">
    <location>
        <begin position="1"/>
        <end position="28"/>
    </location>
</feature>
<evidence type="ECO:0000313" key="3">
    <source>
        <dbReference type="Proteomes" id="UP000466794"/>
    </source>
</evidence>
<keyword evidence="3" id="KW-1185">Reference proteome</keyword>
<protein>
    <recommendedName>
        <fullName evidence="4">Glycine zipper 2TM domain-containing protein</fullName>
    </recommendedName>
</protein>
<evidence type="ECO:0000256" key="1">
    <source>
        <dbReference type="SAM" id="SignalP"/>
    </source>
</evidence>
<evidence type="ECO:0000313" key="2">
    <source>
        <dbReference type="EMBL" id="MVU81477.1"/>
    </source>
</evidence>
<dbReference type="RefSeq" id="WP_157391047.1">
    <property type="nucleotide sequence ID" value="NZ_WRPP01000006.1"/>
</dbReference>
<dbReference type="AlphaFoldDB" id="A0A7K1V4L6"/>